<keyword evidence="1" id="KW-0472">Membrane</keyword>
<evidence type="ECO:0000256" key="1">
    <source>
        <dbReference type="SAM" id="Phobius"/>
    </source>
</evidence>
<dbReference type="Proteomes" id="UP001549104">
    <property type="component" value="Unassembled WGS sequence"/>
</dbReference>
<accession>A0ABV2KEQ0</accession>
<feature type="transmembrane region" description="Helical" evidence="1">
    <location>
        <begin position="6"/>
        <end position="25"/>
    </location>
</feature>
<keyword evidence="1" id="KW-0812">Transmembrane</keyword>
<dbReference type="EMBL" id="JBEPME010000005">
    <property type="protein sequence ID" value="MET3658458.1"/>
    <property type="molecule type" value="Genomic_DNA"/>
</dbReference>
<evidence type="ECO:0000313" key="3">
    <source>
        <dbReference type="Proteomes" id="UP001549104"/>
    </source>
</evidence>
<proteinExistence type="predicted"/>
<evidence type="ECO:0000313" key="2">
    <source>
        <dbReference type="EMBL" id="MET3658458.1"/>
    </source>
</evidence>
<reference evidence="2 3" key="1">
    <citation type="submission" date="2024-06" db="EMBL/GenBank/DDBJ databases">
        <title>Sorghum-associated microbial communities from plants grown in Nebraska, USA.</title>
        <authorList>
            <person name="Schachtman D."/>
        </authorList>
    </citation>
    <scope>NUCLEOTIDE SEQUENCE [LARGE SCALE GENOMIC DNA]</scope>
    <source>
        <strain evidence="2 3">1288</strain>
    </source>
</reference>
<gene>
    <name evidence="2" type="ORF">ABIC55_003575</name>
</gene>
<sequence>MTEYGQWVYGIASAIVIGVMFAAMWREVGRTAESEVDGE</sequence>
<organism evidence="2 3">
    <name type="scientific">Sporosarcina psychrophila</name>
    <name type="common">Bacillus psychrophilus</name>
    <dbReference type="NCBI Taxonomy" id="1476"/>
    <lineage>
        <taxon>Bacteria</taxon>
        <taxon>Bacillati</taxon>
        <taxon>Bacillota</taxon>
        <taxon>Bacilli</taxon>
        <taxon>Bacillales</taxon>
        <taxon>Caryophanaceae</taxon>
        <taxon>Sporosarcina</taxon>
    </lineage>
</organism>
<keyword evidence="1" id="KW-1133">Transmembrane helix</keyword>
<name>A0ABV2KEQ0_SPOPS</name>
<comment type="caution">
    <text evidence="2">The sequence shown here is derived from an EMBL/GenBank/DDBJ whole genome shotgun (WGS) entry which is preliminary data.</text>
</comment>
<keyword evidence="3" id="KW-1185">Reference proteome</keyword>
<protein>
    <submittedName>
        <fullName evidence="2">Uncharacterized protein</fullName>
    </submittedName>
</protein>